<dbReference type="PATRIC" id="fig|1685125.3.peg.737"/>
<comment type="similarity">
    <text evidence="1 4">Belongs to the D-isomer specific 2-hydroxyacid dehydrogenase family.</text>
</comment>
<dbReference type="InterPro" id="IPR036291">
    <property type="entry name" value="NAD(P)-bd_dom_sf"/>
</dbReference>
<evidence type="ECO:0000259" key="5">
    <source>
        <dbReference type="Pfam" id="PF00389"/>
    </source>
</evidence>
<dbReference type="AlphaFoldDB" id="A0A0M0BS04"/>
<evidence type="ECO:0000256" key="1">
    <source>
        <dbReference type="ARBA" id="ARBA00005854"/>
    </source>
</evidence>
<dbReference type="PANTHER" id="PTHR42938:SF47">
    <property type="entry name" value="HYDROXYPYRUVATE REDUCTASE"/>
    <property type="match status" value="1"/>
</dbReference>
<evidence type="ECO:0000313" key="8">
    <source>
        <dbReference type="Proteomes" id="UP000054016"/>
    </source>
</evidence>
<name>A0A0M0BS04_9ARCH</name>
<gene>
    <name evidence="7" type="ORF">AC478_03215</name>
</gene>
<dbReference type="InterPro" id="IPR006139">
    <property type="entry name" value="D-isomer_2_OHA_DH_cat_dom"/>
</dbReference>
<dbReference type="Gene3D" id="3.40.50.720">
    <property type="entry name" value="NAD(P)-binding Rossmann-like Domain"/>
    <property type="match status" value="2"/>
</dbReference>
<dbReference type="PANTHER" id="PTHR42938">
    <property type="entry name" value="FORMATE DEHYDROGENASE 1"/>
    <property type="match status" value="1"/>
</dbReference>
<dbReference type="PROSITE" id="PS00670">
    <property type="entry name" value="D_2_HYDROXYACID_DH_2"/>
    <property type="match status" value="1"/>
</dbReference>
<dbReference type="Pfam" id="PF00389">
    <property type="entry name" value="2-Hacid_dh"/>
    <property type="match status" value="1"/>
</dbReference>
<sequence>MGAKKLTYKILVCDKIADEGIKLMKEKGYELTKAWDTAKTELPKIVSEYHALIVRSATKVNAELLANAKKLRVIGRAGEGLDNIDLKKAEELGITVVNTPHVSYLSVAELTIGYLLALARGIVEGTTSLREGKWKKDELMGVEVNGKTLGVIGCGYIGKTVERLAISLGMKVLVVDECVFDRFIPINEMLPQADFITIHVPLTPHTRYMLSTKEFNMMKDGVMIIDCSRGGVVNQDALYNALVSGKVKAAAVDVFEEEPPKNSKLLTLKNVIATPHIGAQTEGAQLKASIQIANKVVETLEKICELKLLG</sequence>
<dbReference type="GO" id="GO:0047545">
    <property type="term" value="F:(S)-2-hydroxyglutarate dehydrogenase activity"/>
    <property type="evidence" value="ECO:0007669"/>
    <property type="project" value="UniProtKB-ARBA"/>
</dbReference>
<feature type="domain" description="D-isomer specific 2-hydroxyacid dehydrogenase catalytic" evidence="5">
    <location>
        <begin position="10"/>
        <end position="301"/>
    </location>
</feature>
<evidence type="ECO:0008006" key="9">
    <source>
        <dbReference type="Google" id="ProtNLM"/>
    </source>
</evidence>
<feature type="domain" description="D-isomer specific 2-hydroxyacid dehydrogenase NAD-binding" evidence="6">
    <location>
        <begin position="112"/>
        <end position="278"/>
    </location>
</feature>
<evidence type="ECO:0000256" key="2">
    <source>
        <dbReference type="ARBA" id="ARBA00023002"/>
    </source>
</evidence>
<dbReference type="SUPFAM" id="SSF52283">
    <property type="entry name" value="Formate/glycerate dehydrogenase catalytic domain-like"/>
    <property type="match status" value="1"/>
</dbReference>
<dbReference type="Proteomes" id="UP000054016">
    <property type="component" value="Unassembled WGS sequence"/>
</dbReference>
<dbReference type="InterPro" id="IPR029753">
    <property type="entry name" value="D-isomer_DH_CS"/>
</dbReference>
<accession>A0A0M0BS04</accession>
<dbReference type="InterPro" id="IPR006140">
    <property type="entry name" value="D-isomer_DH_NAD-bd"/>
</dbReference>
<dbReference type="EMBL" id="LFWV01000041">
    <property type="protein sequence ID" value="KON31155.1"/>
    <property type="molecule type" value="Genomic_DNA"/>
</dbReference>
<dbReference type="GO" id="GO:0051287">
    <property type="term" value="F:NAD binding"/>
    <property type="evidence" value="ECO:0007669"/>
    <property type="project" value="InterPro"/>
</dbReference>
<dbReference type="SUPFAM" id="SSF51735">
    <property type="entry name" value="NAD(P)-binding Rossmann-fold domains"/>
    <property type="match status" value="1"/>
</dbReference>
<dbReference type="FunFam" id="3.40.50.720:FF:000041">
    <property type="entry name" value="D-3-phosphoglycerate dehydrogenase"/>
    <property type="match status" value="1"/>
</dbReference>
<dbReference type="CDD" id="cd12173">
    <property type="entry name" value="PGDH_4"/>
    <property type="match status" value="1"/>
</dbReference>
<protein>
    <recommendedName>
        <fullName evidence="9">3-phosphoglycerate dehydrogenase</fullName>
    </recommendedName>
</protein>
<proteinExistence type="inferred from homology"/>
<reference evidence="8" key="1">
    <citation type="submission" date="2015-06" db="EMBL/GenBank/DDBJ databases">
        <title>New insights into the roles of widespread benthic archaea in carbon and nitrogen cycling.</title>
        <authorList>
            <person name="Lazar C.S."/>
            <person name="Baker B.J."/>
            <person name="Seitz K.W."/>
            <person name="Hyde A.S."/>
            <person name="Dick G.J."/>
            <person name="Hinrichs K.-U."/>
            <person name="Teske A.P."/>
        </authorList>
    </citation>
    <scope>NUCLEOTIDE SEQUENCE [LARGE SCALE GENOMIC DNA]</scope>
</reference>
<organism evidence="7 8">
    <name type="scientific">miscellaneous Crenarchaeota group-1 archaeon SG8-32-3</name>
    <dbReference type="NCBI Taxonomy" id="1685125"/>
    <lineage>
        <taxon>Archaea</taxon>
        <taxon>Candidatus Bathyarchaeota</taxon>
        <taxon>MCG-1</taxon>
    </lineage>
</organism>
<evidence type="ECO:0000259" key="6">
    <source>
        <dbReference type="Pfam" id="PF02826"/>
    </source>
</evidence>
<evidence type="ECO:0000256" key="3">
    <source>
        <dbReference type="ARBA" id="ARBA00023027"/>
    </source>
</evidence>
<dbReference type="GO" id="GO:0006564">
    <property type="term" value="P:L-serine biosynthetic process"/>
    <property type="evidence" value="ECO:0007669"/>
    <property type="project" value="UniProtKB-ARBA"/>
</dbReference>
<comment type="caution">
    <text evidence="7">The sequence shown here is derived from an EMBL/GenBank/DDBJ whole genome shotgun (WGS) entry which is preliminary data.</text>
</comment>
<keyword evidence="2 4" id="KW-0560">Oxidoreductase</keyword>
<dbReference type="Pfam" id="PF02826">
    <property type="entry name" value="2-Hacid_dh_C"/>
    <property type="match status" value="1"/>
</dbReference>
<dbReference type="GO" id="GO:0004617">
    <property type="term" value="F:phosphoglycerate dehydrogenase activity"/>
    <property type="evidence" value="ECO:0007669"/>
    <property type="project" value="UniProtKB-ARBA"/>
</dbReference>
<keyword evidence="3" id="KW-0520">NAD</keyword>
<evidence type="ECO:0000313" key="7">
    <source>
        <dbReference type="EMBL" id="KON31155.1"/>
    </source>
</evidence>
<evidence type="ECO:0000256" key="4">
    <source>
        <dbReference type="RuleBase" id="RU003719"/>
    </source>
</evidence>